<keyword evidence="9 11" id="KW-0233">DNA recombination</keyword>
<dbReference type="InterPro" id="IPR002104">
    <property type="entry name" value="Integrase_catalytic"/>
</dbReference>
<comment type="similarity">
    <text evidence="2 11">Belongs to the 'phage' integrase family. XerD subfamily.</text>
</comment>
<evidence type="ECO:0000256" key="9">
    <source>
        <dbReference type="ARBA" id="ARBA00023172"/>
    </source>
</evidence>
<sequence length="308" mass="34162">MRTATAIETFLEMMSAERGAAQNTLESYRRDLEDAAAFSTATGLQLTQADPATIRAYLDDIAGRGFAATSQARRLSALRQFFRFLYTENIRTDDPTSTLDTPRKDRSLPKILSEADVERLLRRAEEETGDAKATSTAHFHAVRLHALLEILYATGLRVSELVSLPVTVARSDNRFLMVRGKGSKDRMVPLSGKAREAMSKYLAARDATPHLSDSLWLFPAISESGFLARQVFARELKGLAARAGLKTSAISPHVLRHAFASHLLQNGADLRAVQQLLGHSDISTTQIYTHVMEERLHRLVTEHHPLAD</sequence>
<comment type="subcellular location">
    <subcellularLocation>
        <location evidence="1 11">Cytoplasm</location>
    </subcellularLocation>
</comment>
<feature type="active site" evidence="11">
    <location>
        <position position="181"/>
    </location>
</feature>
<organism evidence="14 15">
    <name type="scientific">Phyllobacterium brassicacearum</name>
    <dbReference type="NCBI Taxonomy" id="314235"/>
    <lineage>
        <taxon>Bacteria</taxon>
        <taxon>Pseudomonadati</taxon>
        <taxon>Pseudomonadota</taxon>
        <taxon>Alphaproteobacteria</taxon>
        <taxon>Hyphomicrobiales</taxon>
        <taxon>Phyllobacteriaceae</taxon>
        <taxon>Phyllobacterium</taxon>
    </lineage>
</organism>
<keyword evidence="5 11" id="KW-0132">Cell division</keyword>
<accession>A0A2P7BRQ4</accession>
<dbReference type="InterPro" id="IPR023009">
    <property type="entry name" value="Tyrosine_recombinase_XerC/XerD"/>
</dbReference>
<dbReference type="EMBL" id="PGGO01000006">
    <property type="protein sequence ID" value="PSH69150.1"/>
    <property type="molecule type" value="Genomic_DNA"/>
</dbReference>
<reference evidence="15" key="1">
    <citation type="submission" date="2017-11" db="EMBL/GenBank/DDBJ databases">
        <authorList>
            <person name="Kuznetsova I."/>
            <person name="Sazanova A."/>
            <person name="Chirak E."/>
            <person name="Safronova V."/>
            <person name="Willems A."/>
        </authorList>
    </citation>
    <scope>NUCLEOTIDE SEQUENCE [LARGE SCALE GENOMIC DNA]</scope>
    <source>
        <strain evidence="15">STM 196</strain>
    </source>
</reference>
<dbReference type="InterPro" id="IPR013762">
    <property type="entry name" value="Integrase-like_cat_sf"/>
</dbReference>
<feature type="active site" evidence="11">
    <location>
        <position position="279"/>
    </location>
</feature>
<feature type="active site" evidence="11">
    <location>
        <position position="157"/>
    </location>
</feature>
<evidence type="ECO:0000256" key="6">
    <source>
        <dbReference type="ARBA" id="ARBA00022829"/>
    </source>
</evidence>
<dbReference type="GO" id="GO:0005737">
    <property type="term" value="C:cytoplasm"/>
    <property type="evidence" value="ECO:0007669"/>
    <property type="project" value="UniProtKB-SubCell"/>
</dbReference>
<evidence type="ECO:0000313" key="14">
    <source>
        <dbReference type="EMBL" id="PSH69150.1"/>
    </source>
</evidence>
<dbReference type="InterPro" id="IPR004107">
    <property type="entry name" value="Integrase_SAM-like_N"/>
</dbReference>
<dbReference type="InterPro" id="IPR011932">
    <property type="entry name" value="Recomb_XerD"/>
</dbReference>
<gene>
    <name evidence="11" type="primary">xerD</name>
    <name evidence="14" type="ORF">CU102_10170</name>
</gene>
<dbReference type="PANTHER" id="PTHR30349:SF90">
    <property type="entry name" value="TYROSINE RECOMBINASE XERD"/>
    <property type="match status" value="1"/>
</dbReference>
<keyword evidence="4 11" id="KW-0963">Cytoplasm</keyword>
<dbReference type="NCBIfam" id="NF001399">
    <property type="entry name" value="PRK00283.1"/>
    <property type="match status" value="1"/>
</dbReference>
<dbReference type="GO" id="GO:0051301">
    <property type="term" value="P:cell division"/>
    <property type="evidence" value="ECO:0007669"/>
    <property type="project" value="UniProtKB-KW"/>
</dbReference>
<dbReference type="InterPro" id="IPR050090">
    <property type="entry name" value="Tyrosine_recombinase_XerCD"/>
</dbReference>
<evidence type="ECO:0000256" key="11">
    <source>
        <dbReference type="HAMAP-Rule" id="MF_01807"/>
    </source>
</evidence>
<comment type="function">
    <text evidence="11">Site-specific tyrosine recombinase, which acts by catalyzing the cutting and rejoining of the recombining DNA molecules. The XerC-XerD complex is essential to convert dimers of the bacterial chromosome into monomers to permit their segregation at cell division. It also contributes to the segregational stability of plasmids.</text>
</comment>
<evidence type="ECO:0000259" key="13">
    <source>
        <dbReference type="PROSITE" id="PS51900"/>
    </source>
</evidence>
<evidence type="ECO:0000256" key="1">
    <source>
        <dbReference type="ARBA" id="ARBA00004496"/>
    </source>
</evidence>
<dbReference type="RefSeq" id="WP_106710971.1">
    <property type="nucleotide sequence ID" value="NZ_PGGO01000006.1"/>
</dbReference>
<keyword evidence="8 11" id="KW-0238">DNA-binding</keyword>
<dbReference type="InterPro" id="IPR011010">
    <property type="entry name" value="DNA_brk_join_enz"/>
</dbReference>
<keyword evidence="6 11" id="KW-0159">Chromosome partition</keyword>
<dbReference type="Gene3D" id="1.10.150.130">
    <property type="match status" value="1"/>
</dbReference>
<evidence type="ECO:0000256" key="7">
    <source>
        <dbReference type="ARBA" id="ARBA00022908"/>
    </source>
</evidence>
<dbReference type="Gene3D" id="1.10.443.10">
    <property type="entry name" value="Intergrase catalytic core"/>
    <property type="match status" value="1"/>
</dbReference>
<name>A0A2P7BRQ4_9HYPH</name>
<dbReference type="GO" id="GO:0007059">
    <property type="term" value="P:chromosome segregation"/>
    <property type="evidence" value="ECO:0007669"/>
    <property type="project" value="UniProtKB-UniRule"/>
</dbReference>
<dbReference type="GO" id="GO:0003677">
    <property type="term" value="F:DNA binding"/>
    <property type="evidence" value="ECO:0007669"/>
    <property type="project" value="UniProtKB-UniRule"/>
</dbReference>
<dbReference type="PROSITE" id="PS51898">
    <property type="entry name" value="TYR_RECOMBINASE"/>
    <property type="match status" value="1"/>
</dbReference>
<dbReference type="PANTHER" id="PTHR30349">
    <property type="entry name" value="PHAGE INTEGRASE-RELATED"/>
    <property type="match status" value="1"/>
</dbReference>
<evidence type="ECO:0000256" key="8">
    <source>
        <dbReference type="ARBA" id="ARBA00023125"/>
    </source>
</evidence>
<keyword evidence="10 11" id="KW-0131">Cell cycle</keyword>
<dbReference type="PROSITE" id="PS51900">
    <property type="entry name" value="CB"/>
    <property type="match status" value="1"/>
</dbReference>
<dbReference type="Pfam" id="PF02899">
    <property type="entry name" value="Phage_int_SAM_1"/>
    <property type="match status" value="1"/>
</dbReference>
<keyword evidence="15" id="KW-1185">Reference proteome</keyword>
<evidence type="ECO:0000256" key="4">
    <source>
        <dbReference type="ARBA" id="ARBA00022490"/>
    </source>
</evidence>
<dbReference type="Pfam" id="PF00589">
    <property type="entry name" value="Phage_integrase"/>
    <property type="match status" value="1"/>
</dbReference>
<dbReference type="InterPro" id="IPR044068">
    <property type="entry name" value="CB"/>
</dbReference>
<dbReference type="GO" id="GO:0006313">
    <property type="term" value="P:DNA transposition"/>
    <property type="evidence" value="ECO:0007669"/>
    <property type="project" value="UniProtKB-UniRule"/>
</dbReference>
<protein>
    <recommendedName>
        <fullName evidence="3 11">Tyrosine recombinase XerD</fullName>
    </recommendedName>
</protein>
<feature type="domain" description="Core-binding (CB)" evidence="13">
    <location>
        <begin position="1"/>
        <end position="86"/>
    </location>
</feature>
<comment type="caution">
    <text evidence="14">The sequence shown here is derived from an EMBL/GenBank/DDBJ whole genome shotgun (WGS) entry which is preliminary data.</text>
</comment>
<feature type="active site" evidence="11">
    <location>
        <position position="253"/>
    </location>
</feature>
<keyword evidence="7 11" id="KW-0229">DNA integration</keyword>
<evidence type="ECO:0000256" key="2">
    <source>
        <dbReference type="ARBA" id="ARBA00010450"/>
    </source>
</evidence>
<evidence type="ECO:0000256" key="5">
    <source>
        <dbReference type="ARBA" id="ARBA00022618"/>
    </source>
</evidence>
<feature type="domain" description="Tyr recombinase" evidence="12">
    <location>
        <begin position="107"/>
        <end position="301"/>
    </location>
</feature>
<evidence type="ECO:0000259" key="12">
    <source>
        <dbReference type="PROSITE" id="PS51898"/>
    </source>
</evidence>
<dbReference type="AlphaFoldDB" id="A0A2P7BRQ4"/>
<dbReference type="OrthoDB" id="9801717at2"/>
<dbReference type="GO" id="GO:0009037">
    <property type="term" value="F:tyrosine-based site-specific recombinase activity"/>
    <property type="evidence" value="ECO:0007669"/>
    <property type="project" value="UniProtKB-UniRule"/>
</dbReference>
<dbReference type="HAMAP" id="MF_01808">
    <property type="entry name" value="Recomb_XerC_XerD"/>
    <property type="match status" value="1"/>
</dbReference>
<feature type="active site" evidence="11">
    <location>
        <position position="256"/>
    </location>
</feature>
<comment type="subunit">
    <text evidence="11">Forms a cyclic heterotetrameric complex composed of two molecules of XerC and two molecules of XerD.</text>
</comment>
<feature type="active site" description="O-(3'-phospho-DNA)-tyrosine intermediate" evidence="11">
    <location>
        <position position="288"/>
    </location>
</feature>
<evidence type="ECO:0000313" key="15">
    <source>
        <dbReference type="Proteomes" id="UP000241444"/>
    </source>
</evidence>
<evidence type="ECO:0000256" key="3">
    <source>
        <dbReference type="ARBA" id="ARBA00015810"/>
    </source>
</evidence>
<dbReference type="InterPro" id="IPR010998">
    <property type="entry name" value="Integrase_recombinase_N"/>
</dbReference>
<evidence type="ECO:0000256" key="10">
    <source>
        <dbReference type="ARBA" id="ARBA00023306"/>
    </source>
</evidence>
<dbReference type="Proteomes" id="UP000241444">
    <property type="component" value="Unassembled WGS sequence"/>
</dbReference>
<dbReference type="SUPFAM" id="SSF56349">
    <property type="entry name" value="DNA breaking-rejoining enzymes"/>
    <property type="match status" value="1"/>
</dbReference>
<dbReference type="HAMAP" id="MF_01807">
    <property type="entry name" value="Recomb_XerD"/>
    <property type="match status" value="1"/>
</dbReference>
<dbReference type="NCBIfam" id="TIGR02225">
    <property type="entry name" value="recomb_XerD"/>
    <property type="match status" value="1"/>
</dbReference>
<proteinExistence type="inferred from homology"/>